<keyword evidence="2" id="KW-1185">Reference proteome</keyword>
<evidence type="ECO:0000313" key="2">
    <source>
        <dbReference type="Proteomes" id="UP000886501"/>
    </source>
</evidence>
<reference evidence="1" key="2">
    <citation type="journal article" date="2020" name="Nat. Commun.">
        <title>Large-scale genome sequencing of mycorrhizal fungi provides insights into the early evolution of symbiotic traits.</title>
        <authorList>
            <person name="Miyauchi S."/>
            <person name="Kiss E."/>
            <person name="Kuo A."/>
            <person name="Drula E."/>
            <person name="Kohler A."/>
            <person name="Sanchez-Garcia M."/>
            <person name="Morin E."/>
            <person name="Andreopoulos B."/>
            <person name="Barry K.W."/>
            <person name="Bonito G."/>
            <person name="Buee M."/>
            <person name="Carver A."/>
            <person name="Chen C."/>
            <person name="Cichocki N."/>
            <person name="Clum A."/>
            <person name="Culley D."/>
            <person name="Crous P.W."/>
            <person name="Fauchery L."/>
            <person name="Girlanda M."/>
            <person name="Hayes R.D."/>
            <person name="Keri Z."/>
            <person name="LaButti K."/>
            <person name="Lipzen A."/>
            <person name="Lombard V."/>
            <person name="Magnuson J."/>
            <person name="Maillard F."/>
            <person name="Murat C."/>
            <person name="Nolan M."/>
            <person name="Ohm R.A."/>
            <person name="Pangilinan J."/>
            <person name="Pereira M.F."/>
            <person name="Perotto S."/>
            <person name="Peter M."/>
            <person name="Pfister S."/>
            <person name="Riley R."/>
            <person name="Sitrit Y."/>
            <person name="Stielow J.B."/>
            <person name="Szollosi G."/>
            <person name="Zifcakova L."/>
            <person name="Stursova M."/>
            <person name="Spatafora J.W."/>
            <person name="Tedersoo L."/>
            <person name="Vaario L.M."/>
            <person name="Yamada A."/>
            <person name="Yan M."/>
            <person name="Wang P."/>
            <person name="Xu J."/>
            <person name="Bruns T."/>
            <person name="Baldrian P."/>
            <person name="Vilgalys R."/>
            <person name="Dunand C."/>
            <person name="Henrissat B."/>
            <person name="Grigoriev I.V."/>
            <person name="Hibbett D."/>
            <person name="Nagy L.G."/>
            <person name="Martin F.M."/>
        </authorList>
    </citation>
    <scope>NUCLEOTIDE SEQUENCE</scope>
    <source>
        <strain evidence="1">P2</strain>
    </source>
</reference>
<accession>A0ACB6ZJP4</accession>
<gene>
    <name evidence="1" type="ORF">BDM02DRAFT_3260180</name>
</gene>
<comment type="caution">
    <text evidence="1">The sequence shown here is derived from an EMBL/GenBank/DDBJ whole genome shotgun (WGS) entry which is preliminary data.</text>
</comment>
<dbReference type="EMBL" id="MU117993">
    <property type="protein sequence ID" value="KAF9649817.1"/>
    <property type="molecule type" value="Genomic_DNA"/>
</dbReference>
<evidence type="ECO:0000313" key="1">
    <source>
        <dbReference type="EMBL" id="KAF9649817.1"/>
    </source>
</evidence>
<organism evidence="1 2">
    <name type="scientific">Thelephora ganbajun</name>
    <name type="common">Ganba fungus</name>
    <dbReference type="NCBI Taxonomy" id="370292"/>
    <lineage>
        <taxon>Eukaryota</taxon>
        <taxon>Fungi</taxon>
        <taxon>Dikarya</taxon>
        <taxon>Basidiomycota</taxon>
        <taxon>Agaricomycotina</taxon>
        <taxon>Agaricomycetes</taxon>
        <taxon>Thelephorales</taxon>
        <taxon>Thelephoraceae</taxon>
        <taxon>Thelephora</taxon>
    </lineage>
</organism>
<sequence length="833" mass="93654">MFRKRRLTESGGSSGSSSDQGGSKKRRVAPVAKILLDITKDSAGWFPPLKSALGGVTALIERYEQFEDVKVKDLKPQLDRFRQNITTTPVDGDPEETGRRQQLTGALEEIEKRSQELLVKGMVTRFTDKEGDSGEVAKLVEWLQGAVTRYQMSQQQAIYDHIANLNSSLNTVLRLHKKSPAVKNKLDSAMARLDQLCSEEDNDDGPWDEDEHEHRAKLFDALRLIGDNGNVLCNRINVQGYKECQDDIQAASAMADDIRDAVIDYQMTQQRAIYDMDCRLIHGDRKGCLRGTRETVLNEIESWVRDFEKPPIFWLNGLAGTGKSTIAQTVSEQIFANGLLGTSFFCSRDFEDRSDLRLIFPTLAFQLAHKYPTFRSVLVPLLRSNPDIAHESLMNQMGELIVKPLKSADVWTVIVIDALDECKDEEPQSAILSVLGRFVKQIPKVKFFITGRPEPRIKDGFRLPLLVDSTDVFVLHDVCPSLINSDIRLFLKRELSEVARRRRVEGWPRDEHINILCHRAGGLFVYAVATAKFLDTSTRLPERQLDAIVNFPEHTAHEGKTRFNPKTTLDSLYTSILKAAFSEEDPEVDSKVRPAIGAVVLVVNPLPPPVIAELIGLDPREVTQFLTLIGDNGDVLWNHISTQGYEECQDDVQAVSAMADDIRDAVIDYQNTLTDGPATGDIRQELQTDRCRFGPSIFSLEPSSPIHRTADLSVLNSCRRAHGAGYQHGDRKGCLRGTRETVLNDIESWARDFKKPPIFWLNGLAGTGKSTIAQTVSEQIFANGLLGASFFCSRDFEDRSDLHLIFPTLAFQLAHKYPTFRSIFVPLLRWESW</sequence>
<dbReference type="Proteomes" id="UP000886501">
    <property type="component" value="Unassembled WGS sequence"/>
</dbReference>
<reference evidence="1" key="1">
    <citation type="submission" date="2019-10" db="EMBL/GenBank/DDBJ databases">
        <authorList>
            <consortium name="DOE Joint Genome Institute"/>
            <person name="Kuo A."/>
            <person name="Miyauchi S."/>
            <person name="Kiss E."/>
            <person name="Drula E."/>
            <person name="Kohler A."/>
            <person name="Sanchez-Garcia M."/>
            <person name="Andreopoulos B."/>
            <person name="Barry K.W."/>
            <person name="Bonito G."/>
            <person name="Buee M."/>
            <person name="Carver A."/>
            <person name="Chen C."/>
            <person name="Cichocki N."/>
            <person name="Clum A."/>
            <person name="Culley D."/>
            <person name="Crous P.W."/>
            <person name="Fauchery L."/>
            <person name="Girlanda M."/>
            <person name="Hayes R."/>
            <person name="Keri Z."/>
            <person name="Labutti K."/>
            <person name="Lipzen A."/>
            <person name="Lombard V."/>
            <person name="Magnuson J."/>
            <person name="Maillard F."/>
            <person name="Morin E."/>
            <person name="Murat C."/>
            <person name="Nolan M."/>
            <person name="Ohm R."/>
            <person name="Pangilinan J."/>
            <person name="Pereira M."/>
            <person name="Perotto S."/>
            <person name="Peter M."/>
            <person name="Riley R."/>
            <person name="Sitrit Y."/>
            <person name="Stielow B."/>
            <person name="Szollosi G."/>
            <person name="Zifcakova L."/>
            <person name="Stursova M."/>
            <person name="Spatafora J.W."/>
            <person name="Tedersoo L."/>
            <person name="Vaario L.-M."/>
            <person name="Yamada A."/>
            <person name="Yan M."/>
            <person name="Wang P."/>
            <person name="Xu J."/>
            <person name="Bruns T."/>
            <person name="Baldrian P."/>
            <person name="Vilgalys R."/>
            <person name="Henrissat B."/>
            <person name="Grigoriev I.V."/>
            <person name="Hibbett D."/>
            <person name="Nagy L.G."/>
            <person name="Martin F.M."/>
        </authorList>
    </citation>
    <scope>NUCLEOTIDE SEQUENCE</scope>
    <source>
        <strain evidence="1">P2</strain>
    </source>
</reference>
<protein>
    <submittedName>
        <fullName evidence="1">Uncharacterized protein</fullName>
    </submittedName>
</protein>
<name>A0ACB6ZJP4_THEGA</name>
<proteinExistence type="predicted"/>